<keyword evidence="6" id="KW-1185">Reference proteome</keyword>
<dbReference type="RefSeq" id="WP_116957648.1">
    <property type="nucleotide sequence ID" value="NZ_QVLS01000002.1"/>
</dbReference>
<keyword evidence="5" id="KW-0223">Dioxygenase</keyword>
<dbReference type="InterPro" id="IPR032710">
    <property type="entry name" value="NTF2-like_dom_sf"/>
</dbReference>
<evidence type="ECO:0000259" key="4">
    <source>
        <dbReference type="Pfam" id="PF13577"/>
    </source>
</evidence>
<reference evidence="5 6" key="1">
    <citation type="submission" date="2018-08" db="EMBL/GenBank/DDBJ databases">
        <title>Hydrogenophaga sp. LA-38 isolated from sludge.</title>
        <authorList>
            <person name="Im W.-T."/>
        </authorList>
    </citation>
    <scope>NUCLEOTIDE SEQUENCE [LARGE SCALE GENOMIC DNA]</scope>
    <source>
        <strain evidence="5 6">LA-38</strain>
    </source>
</reference>
<evidence type="ECO:0000256" key="1">
    <source>
        <dbReference type="ARBA" id="ARBA00009570"/>
    </source>
</evidence>
<comment type="caution">
    <text evidence="5">The sequence shown here is derived from an EMBL/GenBank/DDBJ whole genome shotgun (WGS) entry which is preliminary data.</text>
</comment>
<dbReference type="AlphaFoldDB" id="A0A372EMU3"/>
<dbReference type="EMBL" id="QVLS01000002">
    <property type="protein sequence ID" value="RFP80906.1"/>
    <property type="molecule type" value="Genomic_DNA"/>
</dbReference>
<dbReference type="GO" id="GO:0051213">
    <property type="term" value="F:dioxygenase activity"/>
    <property type="evidence" value="ECO:0007669"/>
    <property type="project" value="UniProtKB-KW"/>
</dbReference>
<dbReference type="Gene3D" id="3.10.450.50">
    <property type="match status" value="1"/>
</dbReference>
<proteinExistence type="inferred from homology"/>
<organism evidence="5 6">
    <name type="scientific">Hydrogenophaga borbori</name>
    <dbReference type="NCBI Taxonomy" id="2294117"/>
    <lineage>
        <taxon>Bacteria</taxon>
        <taxon>Pseudomonadati</taxon>
        <taxon>Pseudomonadota</taxon>
        <taxon>Betaproteobacteria</taxon>
        <taxon>Burkholderiales</taxon>
        <taxon>Comamonadaceae</taxon>
        <taxon>Hydrogenophaga</taxon>
    </lineage>
</organism>
<dbReference type="CDD" id="cd00667">
    <property type="entry name" value="ring_hydroxylating_dioxygenases_beta"/>
    <property type="match status" value="1"/>
</dbReference>
<dbReference type="Pfam" id="PF13577">
    <property type="entry name" value="SnoaL_4"/>
    <property type="match status" value="1"/>
</dbReference>
<accession>A0A372EMU3</accession>
<feature type="region of interest" description="Disordered" evidence="3">
    <location>
        <begin position="1"/>
        <end position="26"/>
    </location>
</feature>
<evidence type="ECO:0000256" key="2">
    <source>
        <dbReference type="ARBA" id="ARBA00023002"/>
    </source>
</evidence>
<protein>
    <submittedName>
        <fullName evidence="5">Anthranilate 1,2-dioxygenase</fullName>
    </submittedName>
</protein>
<dbReference type="SUPFAM" id="SSF54427">
    <property type="entry name" value="NTF2-like"/>
    <property type="match status" value="1"/>
</dbReference>
<feature type="domain" description="SnoaL-like" evidence="4">
    <location>
        <begin position="30"/>
        <end position="165"/>
    </location>
</feature>
<evidence type="ECO:0000313" key="5">
    <source>
        <dbReference type="EMBL" id="RFP80906.1"/>
    </source>
</evidence>
<gene>
    <name evidence="5" type="ORF">DY262_03760</name>
</gene>
<comment type="similarity">
    <text evidence="1">Belongs to the bacterial ring-hydroxylating dioxygenase beta subunit family.</text>
</comment>
<evidence type="ECO:0000256" key="3">
    <source>
        <dbReference type="SAM" id="MobiDB-lite"/>
    </source>
</evidence>
<keyword evidence="2" id="KW-0560">Oxidoreductase</keyword>
<dbReference type="Proteomes" id="UP000261931">
    <property type="component" value="Unassembled WGS sequence"/>
</dbReference>
<sequence length="181" mass="20113">MSAAVLSPTPTPTPTPTPAQAAAPSLSPAAREAIADLLERYGHALDDDRVEEWSGFFEPDGVYQVTTRENLRAGRPIGIVLCEGRGMLDDRVKALRIANIFESHTHRHVMGRPLIEPRADGCCEARTSFVIYRTMYTGETEVFATGRYDDVLKPGPQGWRIAQRRVVLDSRMVDTLMVYPL</sequence>
<evidence type="ECO:0000313" key="6">
    <source>
        <dbReference type="Proteomes" id="UP000261931"/>
    </source>
</evidence>
<dbReference type="InterPro" id="IPR000391">
    <property type="entry name" value="Rng_hydr_dOase-bsu"/>
</dbReference>
<dbReference type="InterPro" id="IPR037401">
    <property type="entry name" value="SnoaL-like"/>
</dbReference>
<name>A0A372EMU3_9BURK</name>